<comment type="cofactor">
    <cofactor evidence="15 18">
        <name>Ca(2+)</name>
        <dbReference type="ChEBI" id="CHEBI:29108"/>
    </cofactor>
    <text evidence="15 18">Binds 2 calcium ions per subunit.</text>
</comment>
<name>A0A9Q1L2F2_9CARY</name>
<feature type="site" description="Transition state stabilizer" evidence="16">
    <location>
        <position position="64"/>
    </location>
</feature>
<dbReference type="PROSITE" id="PS00436">
    <property type="entry name" value="PEROXIDASE_2"/>
    <property type="match status" value="1"/>
</dbReference>
<evidence type="ECO:0000256" key="11">
    <source>
        <dbReference type="ARBA" id="ARBA00023180"/>
    </source>
</evidence>
<comment type="cofactor">
    <cofactor evidence="15 18">
        <name>heme b</name>
        <dbReference type="ChEBI" id="CHEBI:60344"/>
    </cofactor>
    <text evidence="15 18">Binds 1 heme b (iron(II)-protoporphyrin IX) group per subunit.</text>
</comment>
<evidence type="ECO:0000256" key="8">
    <source>
        <dbReference type="ARBA" id="ARBA00023002"/>
    </source>
</evidence>
<comment type="similarity">
    <text evidence="18">Belongs to the peroxidase family. Classical plant (class III) peroxidase subfamily.</text>
</comment>
<feature type="binding site" evidence="15">
    <location>
        <position position="76"/>
    </location>
    <ligand>
        <name>Ca(2+)</name>
        <dbReference type="ChEBI" id="CHEBI:29108"/>
        <label>1</label>
    </ligand>
</feature>
<dbReference type="Gene3D" id="1.10.420.10">
    <property type="entry name" value="Peroxidase, domain 2"/>
    <property type="match status" value="1"/>
</dbReference>
<keyword evidence="18" id="KW-0732">Signal</keyword>
<evidence type="ECO:0000256" key="13">
    <source>
        <dbReference type="PIRSR" id="PIRSR600823-1"/>
    </source>
</evidence>
<reference evidence="20" key="1">
    <citation type="submission" date="2022-04" db="EMBL/GenBank/DDBJ databases">
        <title>Carnegiea gigantea Genome sequencing and assembly v2.</title>
        <authorList>
            <person name="Copetti D."/>
            <person name="Sanderson M.J."/>
            <person name="Burquez A."/>
            <person name="Wojciechowski M.F."/>
        </authorList>
    </citation>
    <scope>NUCLEOTIDE SEQUENCE</scope>
    <source>
        <strain evidence="20">SGP5-SGP5p</strain>
        <tissue evidence="20">Aerial part</tissue>
    </source>
</reference>
<dbReference type="GO" id="GO:0005576">
    <property type="term" value="C:extracellular region"/>
    <property type="evidence" value="ECO:0007669"/>
    <property type="project" value="UniProtKB-SubCell"/>
</dbReference>
<feature type="disulfide bond" evidence="17">
    <location>
        <begin position="123"/>
        <end position="324"/>
    </location>
</feature>
<feature type="binding site" evidence="15">
    <location>
        <position position="69"/>
    </location>
    <ligand>
        <name>Ca(2+)</name>
        <dbReference type="ChEBI" id="CHEBI:29108"/>
        <label>1</label>
    </ligand>
</feature>
<feature type="domain" description="Plant heme peroxidase family profile" evidence="19">
    <location>
        <begin position="27"/>
        <end position="328"/>
    </location>
</feature>
<evidence type="ECO:0000256" key="16">
    <source>
        <dbReference type="PIRSR" id="PIRSR600823-4"/>
    </source>
</evidence>
<accession>A0A9Q1L2F2</accession>
<dbReference type="SUPFAM" id="SSF48113">
    <property type="entry name" value="Heme-dependent peroxidases"/>
    <property type="match status" value="1"/>
</dbReference>
<evidence type="ECO:0000256" key="10">
    <source>
        <dbReference type="ARBA" id="ARBA00023157"/>
    </source>
</evidence>
<dbReference type="Proteomes" id="UP001153076">
    <property type="component" value="Unassembled WGS sequence"/>
</dbReference>
<proteinExistence type="inferred from homology"/>
<evidence type="ECO:0000313" key="21">
    <source>
        <dbReference type="Proteomes" id="UP001153076"/>
    </source>
</evidence>
<protein>
    <recommendedName>
        <fullName evidence="3 18">Peroxidase</fullName>
        <ecNumber evidence="3 18">1.11.1.7</ecNumber>
    </recommendedName>
</protein>
<feature type="active site" description="Proton acceptor" evidence="13">
    <location>
        <position position="68"/>
    </location>
</feature>
<evidence type="ECO:0000256" key="17">
    <source>
        <dbReference type="PIRSR" id="PIRSR600823-5"/>
    </source>
</evidence>
<dbReference type="InterPro" id="IPR000823">
    <property type="entry name" value="Peroxidase_pln"/>
</dbReference>
<dbReference type="Pfam" id="PF00141">
    <property type="entry name" value="peroxidase"/>
    <property type="match status" value="1"/>
</dbReference>
<feature type="binding site" evidence="15">
    <location>
        <position position="256"/>
    </location>
    <ligand>
        <name>Ca(2+)</name>
        <dbReference type="ChEBI" id="CHEBI:29108"/>
        <label>2</label>
    </ligand>
</feature>
<keyword evidence="8 18" id="KW-0560">Oxidoreductase</keyword>
<evidence type="ECO:0000256" key="15">
    <source>
        <dbReference type="PIRSR" id="PIRSR600823-3"/>
    </source>
</evidence>
<comment type="function">
    <text evidence="18">Removal of H(2)O(2), oxidation of toxic reductants, biosynthesis and degradation of lignin, suberization, auxin catabolism, response to environmental stresses such as wounding, pathogen attack and oxidative stress.</text>
</comment>
<feature type="binding site" evidence="15">
    <location>
        <position position="196"/>
    </location>
    <ligand>
        <name>Ca(2+)</name>
        <dbReference type="ChEBI" id="CHEBI:29108"/>
        <label>2</label>
    </ligand>
</feature>
<comment type="caution">
    <text evidence="20">The sequence shown here is derived from an EMBL/GenBank/DDBJ whole genome shotgun (WGS) entry which is preliminary data.</text>
</comment>
<feature type="disulfide bond" evidence="17">
    <location>
        <begin position="37"/>
        <end position="117"/>
    </location>
</feature>
<feature type="binding site" evidence="15">
    <location>
        <position position="248"/>
    </location>
    <ligand>
        <name>Ca(2+)</name>
        <dbReference type="ChEBI" id="CHEBI:29108"/>
        <label>2</label>
    </ligand>
</feature>
<dbReference type="OrthoDB" id="2113341at2759"/>
<dbReference type="InterPro" id="IPR010255">
    <property type="entry name" value="Haem_peroxidase_sf"/>
</dbReference>
<evidence type="ECO:0000256" key="6">
    <source>
        <dbReference type="ARBA" id="ARBA00022723"/>
    </source>
</evidence>
<dbReference type="GO" id="GO:0006979">
    <property type="term" value="P:response to oxidative stress"/>
    <property type="evidence" value="ECO:0007669"/>
    <property type="project" value="UniProtKB-UniRule"/>
</dbReference>
<comment type="subcellular location">
    <subcellularLocation>
        <location evidence="18">Secreted</location>
    </subcellularLocation>
</comment>
<dbReference type="PRINTS" id="PR00458">
    <property type="entry name" value="PEROXIDASE"/>
</dbReference>
<keyword evidence="10 17" id="KW-1015">Disulfide bond</keyword>
<dbReference type="GO" id="GO:0042744">
    <property type="term" value="P:hydrogen peroxide catabolic process"/>
    <property type="evidence" value="ECO:0007669"/>
    <property type="project" value="UniProtKB-KW"/>
</dbReference>
<feature type="binding site" evidence="14">
    <location>
        <position position="165"/>
    </location>
    <ligand>
        <name>substrate</name>
    </ligand>
</feature>
<feature type="binding site" evidence="15">
    <location>
        <position position="90"/>
    </location>
    <ligand>
        <name>Ca(2+)</name>
        <dbReference type="ChEBI" id="CHEBI:29108"/>
        <label>1</label>
    </ligand>
</feature>
<feature type="binding site" evidence="15">
    <location>
        <position position="74"/>
    </location>
    <ligand>
        <name>Ca(2+)</name>
        <dbReference type="ChEBI" id="CHEBI:29108"/>
        <label>1</label>
    </ligand>
</feature>
<evidence type="ECO:0000256" key="18">
    <source>
        <dbReference type="RuleBase" id="RU362060"/>
    </source>
</evidence>
<comment type="catalytic activity">
    <reaction evidence="1 18">
        <text>2 a phenolic donor + H2O2 = 2 a phenolic radical donor + 2 H2O</text>
        <dbReference type="Rhea" id="RHEA:56136"/>
        <dbReference type="ChEBI" id="CHEBI:15377"/>
        <dbReference type="ChEBI" id="CHEBI:16240"/>
        <dbReference type="ChEBI" id="CHEBI:139520"/>
        <dbReference type="ChEBI" id="CHEBI:139521"/>
        <dbReference type="EC" id="1.11.1.7"/>
    </reaction>
</comment>
<evidence type="ECO:0000313" key="20">
    <source>
        <dbReference type="EMBL" id="KAJ8453156.1"/>
    </source>
</evidence>
<dbReference type="PROSITE" id="PS50873">
    <property type="entry name" value="PEROXIDASE_4"/>
    <property type="match status" value="1"/>
</dbReference>
<dbReference type="PROSITE" id="PS00435">
    <property type="entry name" value="PEROXIDASE_1"/>
    <property type="match status" value="1"/>
</dbReference>
<dbReference type="GO" id="GO:0020037">
    <property type="term" value="F:heme binding"/>
    <property type="evidence" value="ECO:0007669"/>
    <property type="project" value="UniProtKB-UniRule"/>
</dbReference>
<dbReference type="PANTHER" id="PTHR31388">
    <property type="entry name" value="PEROXIDASE 72-RELATED"/>
    <property type="match status" value="1"/>
</dbReference>
<evidence type="ECO:0000256" key="1">
    <source>
        <dbReference type="ARBA" id="ARBA00000189"/>
    </source>
</evidence>
<feature type="signal peptide" evidence="18">
    <location>
        <begin position="1"/>
        <end position="26"/>
    </location>
</feature>
<feature type="binding site" evidence="15">
    <location>
        <position position="251"/>
    </location>
    <ligand>
        <name>Ca(2+)</name>
        <dbReference type="ChEBI" id="CHEBI:29108"/>
        <label>2</label>
    </ligand>
</feature>
<evidence type="ECO:0000256" key="14">
    <source>
        <dbReference type="PIRSR" id="PIRSR600823-2"/>
    </source>
</evidence>
<evidence type="ECO:0000256" key="3">
    <source>
        <dbReference type="ARBA" id="ARBA00012313"/>
    </source>
</evidence>
<dbReference type="Gene3D" id="1.10.520.10">
    <property type="match status" value="1"/>
</dbReference>
<feature type="binding site" evidence="15">
    <location>
        <position position="78"/>
    </location>
    <ligand>
        <name>Ca(2+)</name>
        <dbReference type="ChEBI" id="CHEBI:29108"/>
        <label>1</label>
    </ligand>
</feature>
<dbReference type="CDD" id="cd00693">
    <property type="entry name" value="secretory_peroxidase"/>
    <property type="match status" value="1"/>
</dbReference>
<feature type="disulfide bond" evidence="17">
    <location>
        <begin position="70"/>
        <end position="75"/>
    </location>
</feature>
<keyword evidence="7 15" id="KW-0106">Calcium</keyword>
<dbReference type="FunFam" id="1.10.520.10:FF:000001">
    <property type="entry name" value="Peroxidase"/>
    <property type="match status" value="1"/>
</dbReference>
<evidence type="ECO:0000256" key="4">
    <source>
        <dbReference type="ARBA" id="ARBA00022559"/>
    </source>
</evidence>
<dbReference type="GO" id="GO:0140825">
    <property type="term" value="F:lactoperoxidase activity"/>
    <property type="evidence" value="ECO:0007669"/>
    <property type="project" value="UniProtKB-EC"/>
</dbReference>
<dbReference type="PANTHER" id="PTHR31388:SF180">
    <property type="entry name" value="PEROXIDASE"/>
    <property type="match status" value="1"/>
</dbReference>
<evidence type="ECO:0000256" key="9">
    <source>
        <dbReference type="ARBA" id="ARBA00023004"/>
    </source>
</evidence>
<gene>
    <name evidence="20" type="ORF">Cgig2_008040</name>
</gene>
<dbReference type="EC" id="1.11.1.7" evidence="3 18"/>
<sequence>MSTINLLRPFVLVSCWFILQCTLLSAQLDYRFYDETCPSLTRIVRSGVRSAISNDTRMAASLLRLHFHDCIVNGCDGSILLDDTNTMKGEKGANPNKNSLRGFEVVDSIKTDVEKACPSTVSCTDILALAAREAVFLSGGPCYPLPMGRRDGLTASEAAANQDIPSPFEPLDNITAKFTSKGLEKKDVVVLSGAHTIGFAQCFTFKSRLFDFDGTGKPDSSLDASLLDNLQQTCPNQPDSNTNLAPLDRLTKNRFDNLYYTNLVNNSGVLQSDQALMGHNDTASMVVNYSKYPFLFYRDFGVSMVKLGNLGVVTGQNGEIRKNCRVVN</sequence>
<keyword evidence="11" id="KW-0325">Glycoprotein</keyword>
<keyword evidence="6 15" id="KW-0479">Metal-binding</keyword>
<dbReference type="FunFam" id="1.10.420.10:FF:000001">
    <property type="entry name" value="Peroxidase"/>
    <property type="match status" value="1"/>
</dbReference>
<dbReference type="InterPro" id="IPR019794">
    <property type="entry name" value="Peroxidases_AS"/>
</dbReference>
<comment type="similarity">
    <text evidence="2">Belongs to the peroxidase family. Ascorbate peroxidase subfamily.</text>
</comment>
<feature type="disulfide bond" evidence="17">
    <location>
        <begin position="202"/>
        <end position="234"/>
    </location>
</feature>
<keyword evidence="18" id="KW-0964">Secreted</keyword>
<evidence type="ECO:0000256" key="2">
    <source>
        <dbReference type="ARBA" id="ARBA00006873"/>
    </source>
</evidence>
<evidence type="ECO:0000259" key="19">
    <source>
        <dbReference type="PROSITE" id="PS50873"/>
    </source>
</evidence>
<evidence type="ECO:0000256" key="5">
    <source>
        <dbReference type="ARBA" id="ARBA00022617"/>
    </source>
</evidence>
<dbReference type="EMBL" id="JAKOGI010000001">
    <property type="protein sequence ID" value="KAJ8453156.1"/>
    <property type="molecule type" value="Genomic_DNA"/>
</dbReference>
<keyword evidence="21" id="KW-1185">Reference proteome</keyword>
<dbReference type="InterPro" id="IPR033905">
    <property type="entry name" value="Secretory_peroxidase"/>
</dbReference>
<keyword evidence="12 18" id="KW-0376">Hydrogen peroxide</keyword>
<feature type="chain" id="PRO_5040538713" description="Peroxidase" evidence="18">
    <location>
        <begin position="27"/>
        <end position="328"/>
    </location>
</feature>
<dbReference type="InterPro" id="IPR002016">
    <property type="entry name" value="Haem_peroxidase"/>
</dbReference>
<evidence type="ECO:0000256" key="7">
    <source>
        <dbReference type="ARBA" id="ARBA00022837"/>
    </source>
</evidence>
<dbReference type="InterPro" id="IPR019793">
    <property type="entry name" value="Peroxidases_heam-ligand_BS"/>
</dbReference>
<organism evidence="20 21">
    <name type="scientific">Carnegiea gigantea</name>
    <dbReference type="NCBI Taxonomy" id="171969"/>
    <lineage>
        <taxon>Eukaryota</taxon>
        <taxon>Viridiplantae</taxon>
        <taxon>Streptophyta</taxon>
        <taxon>Embryophyta</taxon>
        <taxon>Tracheophyta</taxon>
        <taxon>Spermatophyta</taxon>
        <taxon>Magnoliopsida</taxon>
        <taxon>eudicotyledons</taxon>
        <taxon>Gunneridae</taxon>
        <taxon>Pentapetalae</taxon>
        <taxon>Caryophyllales</taxon>
        <taxon>Cactineae</taxon>
        <taxon>Cactaceae</taxon>
        <taxon>Cactoideae</taxon>
        <taxon>Echinocereeae</taxon>
        <taxon>Carnegiea</taxon>
    </lineage>
</organism>
<feature type="binding site" evidence="15">
    <location>
        <position position="72"/>
    </location>
    <ligand>
        <name>Ca(2+)</name>
        <dbReference type="ChEBI" id="CHEBI:29108"/>
        <label>1</label>
    </ligand>
</feature>
<keyword evidence="9 15" id="KW-0408">Iron</keyword>
<keyword evidence="4 18" id="KW-0575">Peroxidase</keyword>
<feature type="binding site" description="axial binding residue" evidence="15">
    <location>
        <position position="195"/>
    </location>
    <ligand>
        <name>heme b</name>
        <dbReference type="ChEBI" id="CHEBI:60344"/>
    </ligand>
    <ligandPart>
        <name>Fe</name>
        <dbReference type="ChEBI" id="CHEBI:18248"/>
    </ligandPart>
</feature>
<evidence type="ECO:0000256" key="12">
    <source>
        <dbReference type="ARBA" id="ARBA00023324"/>
    </source>
</evidence>
<dbReference type="PRINTS" id="PR00461">
    <property type="entry name" value="PLPEROXIDASE"/>
</dbReference>
<dbReference type="GO" id="GO:0046872">
    <property type="term" value="F:metal ion binding"/>
    <property type="evidence" value="ECO:0007669"/>
    <property type="project" value="UniProtKB-UniRule"/>
</dbReference>
<keyword evidence="5 18" id="KW-0349">Heme</keyword>
<dbReference type="AlphaFoldDB" id="A0A9Q1L2F2"/>